<dbReference type="InterPro" id="IPR021352">
    <property type="entry name" value="DUF2971"/>
</dbReference>
<proteinExistence type="predicted"/>
<evidence type="ECO:0000313" key="1">
    <source>
        <dbReference type="EMBL" id="MFA0813807.1"/>
    </source>
</evidence>
<dbReference type="Proteomes" id="UP001569428">
    <property type="component" value="Unassembled WGS sequence"/>
</dbReference>
<evidence type="ECO:0000313" key="2">
    <source>
        <dbReference type="Proteomes" id="UP001569428"/>
    </source>
</evidence>
<accession>A0ABV4P602</accession>
<dbReference type="RefSeq" id="WP_371841634.1">
    <property type="nucleotide sequence ID" value="NZ_JBGMEK010000143.1"/>
</dbReference>
<organism evidence="1 2">
    <name type="scientific">Microbulbifer epialgicus</name>
    <dbReference type="NCBI Taxonomy" id="393907"/>
    <lineage>
        <taxon>Bacteria</taxon>
        <taxon>Pseudomonadati</taxon>
        <taxon>Pseudomonadota</taxon>
        <taxon>Gammaproteobacteria</taxon>
        <taxon>Cellvibrionales</taxon>
        <taxon>Microbulbiferaceae</taxon>
        <taxon>Microbulbifer</taxon>
    </lineage>
</organism>
<comment type="caution">
    <text evidence="1">The sequence shown here is derived from an EMBL/GenBank/DDBJ whole genome shotgun (WGS) entry which is preliminary data.</text>
</comment>
<reference evidence="1 2" key="1">
    <citation type="submission" date="2024-08" db="EMBL/GenBank/DDBJ databases">
        <authorList>
            <person name="Ishaq N."/>
        </authorList>
    </citation>
    <scope>NUCLEOTIDE SEQUENCE [LARGE SCALE GENOMIC DNA]</scope>
    <source>
        <strain evidence="1 2">DSM 18651</strain>
    </source>
</reference>
<sequence>MGLIYHYTDINGLHGIIGEGEFWLTDNRFLNDHTEGQYAQNILNKFSDEILRDCNKNYALNIFSQLNQESQANKKGRVYVGSFSEKNILSQWRGYCPKEGGYCIGFDEAQLKDRRGFQIEKCNYDEKKTISQWKKLANDINEQYENGLRIERFLDNEDLQSKRHIFTSDDWEVAYSVLHQAYCSNEIYKIKMTNKHPDYIDERETRIFKFTSPKTISEKNESGHDKFRVRLEDETEVHFRKSNGGLIPYIKLQNIESLIKKVYIGPQGNPDLSLLSLEEFMVHNKKLKFDIEKSDTPLR</sequence>
<keyword evidence="2" id="KW-1185">Reference proteome</keyword>
<dbReference type="EMBL" id="JBGMEK010000143">
    <property type="protein sequence ID" value="MFA0813807.1"/>
    <property type="molecule type" value="Genomic_DNA"/>
</dbReference>
<protein>
    <submittedName>
        <fullName evidence="1">DUF2971 domain-containing protein</fullName>
    </submittedName>
</protein>
<gene>
    <name evidence="1" type="ORF">ACCI49_23290</name>
</gene>
<name>A0ABV4P602_9GAMM</name>
<dbReference type="Pfam" id="PF11185">
    <property type="entry name" value="DUF2971"/>
    <property type="match status" value="1"/>
</dbReference>